<dbReference type="InterPro" id="IPR013087">
    <property type="entry name" value="Znf_C2H2_type"/>
</dbReference>
<dbReference type="SMART" id="SM00355">
    <property type="entry name" value="ZnF_C2H2"/>
    <property type="match status" value="3"/>
</dbReference>
<dbReference type="Proteomes" id="UP000015101">
    <property type="component" value="Unassembled WGS sequence"/>
</dbReference>
<feature type="compositionally biased region" description="Polar residues" evidence="9">
    <location>
        <begin position="396"/>
        <end position="407"/>
    </location>
</feature>
<dbReference type="Gene3D" id="3.30.160.60">
    <property type="entry name" value="Classic Zinc Finger"/>
    <property type="match status" value="1"/>
</dbReference>
<keyword evidence="4" id="KW-0862">Zinc</keyword>
<evidence type="ECO:0000256" key="1">
    <source>
        <dbReference type="ARBA" id="ARBA00004123"/>
    </source>
</evidence>
<dbReference type="EMBL" id="KB097495">
    <property type="protein sequence ID" value="ESN96774.1"/>
    <property type="molecule type" value="Genomic_DNA"/>
</dbReference>
<evidence type="ECO:0000256" key="6">
    <source>
        <dbReference type="ARBA" id="ARBA00023163"/>
    </source>
</evidence>
<feature type="compositionally biased region" description="Low complexity" evidence="9">
    <location>
        <begin position="218"/>
        <end position="232"/>
    </location>
</feature>
<feature type="region of interest" description="Disordered" evidence="9">
    <location>
        <begin position="218"/>
        <end position="274"/>
    </location>
</feature>
<dbReference type="KEGG" id="hro:HELRODRAFT_163896"/>
<keyword evidence="2" id="KW-0479">Metal-binding</keyword>
<feature type="compositionally biased region" description="Low complexity" evidence="9">
    <location>
        <begin position="360"/>
        <end position="372"/>
    </location>
</feature>
<evidence type="ECO:0000313" key="13">
    <source>
        <dbReference type="Proteomes" id="UP000015101"/>
    </source>
</evidence>
<keyword evidence="6" id="KW-0804">Transcription</keyword>
<dbReference type="GO" id="GO:0008270">
    <property type="term" value="F:zinc ion binding"/>
    <property type="evidence" value="ECO:0007669"/>
    <property type="project" value="UniProtKB-KW"/>
</dbReference>
<gene>
    <name evidence="12" type="primary">20200262</name>
    <name evidence="11" type="ORF">HELRODRAFT_163896</name>
</gene>
<reference evidence="13" key="1">
    <citation type="submission" date="2012-12" db="EMBL/GenBank/DDBJ databases">
        <authorList>
            <person name="Hellsten U."/>
            <person name="Grimwood J."/>
            <person name="Chapman J.A."/>
            <person name="Shapiro H."/>
            <person name="Aerts A."/>
            <person name="Otillar R.P."/>
            <person name="Terry A.Y."/>
            <person name="Boore J.L."/>
            <person name="Simakov O."/>
            <person name="Marletaz F."/>
            <person name="Cho S.-J."/>
            <person name="Edsinger-Gonzales E."/>
            <person name="Havlak P."/>
            <person name="Kuo D.-H."/>
            <person name="Larsson T."/>
            <person name="Lv J."/>
            <person name="Arendt D."/>
            <person name="Savage R."/>
            <person name="Osoegawa K."/>
            <person name="de Jong P."/>
            <person name="Lindberg D.R."/>
            <person name="Seaver E.C."/>
            <person name="Weisblat D.A."/>
            <person name="Putnam N.H."/>
            <person name="Grigoriev I.V."/>
            <person name="Rokhsar D.S."/>
        </authorList>
    </citation>
    <scope>NUCLEOTIDE SEQUENCE</scope>
</reference>
<name>T1EUL2_HELRO</name>
<dbReference type="GO" id="GO:0006357">
    <property type="term" value="P:regulation of transcription by RNA polymerase II"/>
    <property type="evidence" value="ECO:0000318"/>
    <property type="project" value="GO_Central"/>
</dbReference>
<feature type="compositionally biased region" description="Polar residues" evidence="9">
    <location>
        <begin position="241"/>
        <end position="251"/>
    </location>
</feature>
<dbReference type="InParanoid" id="T1EUL2"/>
<feature type="domain" description="C2H2-type" evidence="10">
    <location>
        <begin position="507"/>
        <end position="535"/>
    </location>
</feature>
<dbReference type="PROSITE" id="PS50157">
    <property type="entry name" value="ZINC_FINGER_C2H2_2"/>
    <property type="match status" value="3"/>
</dbReference>
<evidence type="ECO:0000256" key="4">
    <source>
        <dbReference type="ARBA" id="ARBA00022833"/>
    </source>
</evidence>
<feature type="compositionally biased region" description="Low complexity" evidence="9">
    <location>
        <begin position="408"/>
        <end position="436"/>
    </location>
</feature>
<sequence>MDSTKLLCPTLSVVLVKTIKALCEINIKYDSKLEITGSLHVRSDGQKVLTCLLDEESVKGQHDAARIAELATRLSMAAATFPFAHLQIPATVNHHNHHHTPQQLAAELYLSSSGGDVHLVNANMQQSSVAMQVERVAALREDNNQQLQAIIPQQLTVGLGSNAQLTTAVYHHHLHLKQPDSNSTGVQMLVQESNEEIRINQATVRPFENLVAKLPNQQLQQQQTNQQQQQQQSRKSKHSQHIQNESTNRINLSLKESPPSSIYERNLATPSSQNHIKLPDIQTLAHSLPKYPNQKLKSGVVASFINSSGHQVTAVDLQSSKSPDNLNSSIATYAYIPHSLQQQQQQQLMYIEQQQMQQSLQQQQQQQQDNLQSDSTPPSLDGPPIIESMVSDDSHTNSLNNGTFPNDSTSISMTTSPSLTSSTTSTSTSAKISTSSDLEAAISRRKKFQCMFCGIFLSTKCYLKNHVNAVHTRARVYPCELCERFFYSAGALRIHKLRNHWHGAKKHVCGQCGETFLLPIELRKHLVKKHFIISPDGVVDNDNSLITDNNNSQQFKMEDVDLPMPQLHPENLEAATAAAVLLNDTSLVCTPVSICYRSSPRQLNSEPPLTVEDSHLG</sequence>
<keyword evidence="7" id="KW-0539">Nucleus</keyword>
<dbReference type="InterPro" id="IPR036236">
    <property type="entry name" value="Znf_C2H2_sf"/>
</dbReference>
<reference evidence="11 13" key="2">
    <citation type="journal article" date="2013" name="Nature">
        <title>Insights into bilaterian evolution from three spiralian genomes.</title>
        <authorList>
            <person name="Simakov O."/>
            <person name="Marletaz F."/>
            <person name="Cho S.J."/>
            <person name="Edsinger-Gonzales E."/>
            <person name="Havlak P."/>
            <person name="Hellsten U."/>
            <person name="Kuo D.H."/>
            <person name="Larsson T."/>
            <person name="Lv J."/>
            <person name="Arendt D."/>
            <person name="Savage R."/>
            <person name="Osoegawa K."/>
            <person name="de Jong P."/>
            <person name="Grimwood J."/>
            <person name="Chapman J.A."/>
            <person name="Shapiro H."/>
            <person name="Aerts A."/>
            <person name="Otillar R.P."/>
            <person name="Terry A.Y."/>
            <person name="Boore J.L."/>
            <person name="Grigoriev I.V."/>
            <person name="Lindberg D.R."/>
            <person name="Seaver E.C."/>
            <person name="Weisblat D.A."/>
            <person name="Putnam N.H."/>
            <person name="Rokhsar D.S."/>
        </authorList>
    </citation>
    <scope>NUCLEOTIDE SEQUENCE</scope>
</reference>
<organism evidence="12 13">
    <name type="scientific">Helobdella robusta</name>
    <name type="common">Californian leech</name>
    <dbReference type="NCBI Taxonomy" id="6412"/>
    <lineage>
        <taxon>Eukaryota</taxon>
        <taxon>Metazoa</taxon>
        <taxon>Spiralia</taxon>
        <taxon>Lophotrochozoa</taxon>
        <taxon>Annelida</taxon>
        <taxon>Clitellata</taxon>
        <taxon>Hirudinea</taxon>
        <taxon>Rhynchobdellida</taxon>
        <taxon>Glossiphoniidae</taxon>
        <taxon>Helobdella</taxon>
    </lineage>
</organism>
<dbReference type="CTD" id="20200262"/>
<dbReference type="EnsemblMetazoa" id="HelroT163896">
    <property type="protein sequence ID" value="HelroP163896"/>
    <property type="gene ID" value="HelroG163896"/>
</dbReference>
<evidence type="ECO:0000256" key="3">
    <source>
        <dbReference type="ARBA" id="ARBA00022737"/>
    </source>
</evidence>
<evidence type="ECO:0000256" key="2">
    <source>
        <dbReference type="ARBA" id="ARBA00022723"/>
    </source>
</evidence>
<dbReference type="PANTHER" id="PTHR24399:SF23">
    <property type="entry name" value="C2H2-TYPE DOMAIN-CONTAINING PROTEIN"/>
    <property type="match status" value="1"/>
</dbReference>
<dbReference type="GO" id="GO:0005634">
    <property type="term" value="C:nucleus"/>
    <property type="evidence" value="ECO:0007669"/>
    <property type="project" value="UniProtKB-SubCell"/>
</dbReference>
<evidence type="ECO:0000313" key="12">
    <source>
        <dbReference type="EnsemblMetazoa" id="HelroP163896"/>
    </source>
</evidence>
<dbReference type="AlphaFoldDB" id="T1EUL2"/>
<feature type="region of interest" description="Disordered" evidence="9">
    <location>
        <begin position="360"/>
        <end position="436"/>
    </location>
</feature>
<evidence type="ECO:0000259" key="10">
    <source>
        <dbReference type="PROSITE" id="PS50157"/>
    </source>
</evidence>
<evidence type="ECO:0000256" key="9">
    <source>
        <dbReference type="SAM" id="MobiDB-lite"/>
    </source>
</evidence>
<comment type="subcellular location">
    <subcellularLocation>
        <location evidence="1">Nucleus</location>
    </subcellularLocation>
</comment>
<dbReference type="GO" id="GO:0043035">
    <property type="term" value="F:chromatin insulator sequence binding"/>
    <property type="evidence" value="ECO:0000318"/>
    <property type="project" value="GO_Central"/>
</dbReference>
<dbReference type="PROSITE" id="PS00028">
    <property type="entry name" value="ZINC_FINGER_C2H2_1"/>
    <property type="match status" value="3"/>
</dbReference>
<protein>
    <recommendedName>
        <fullName evidence="10">C2H2-type domain-containing protein</fullName>
    </recommendedName>
</protein>
<dbReference type="RefSeq" id="XP_009025882.1">
    <property type="nucleotide sequence ID" value="XM_009027634.1"/>
</dbReference>
<keyword evidence="13" id="KW-1185">Reference proteome</keyword>
<dbReference type="GO" id="GO:0005694">
    <property type="term" value="C:chromosome"/>
    <property type="evidence" value="ECO:0000318"/>
    <property type="project" value="GO_Central"/>
</dbReference>
<feature type="domain" description="C2H2-type" evidence="10">
    <location>
        <begin position="477"/>
        <end position="507"/>
    </location>
</feature>
<dbReference type="OMA" id="CEINIKY"/>
<accession>T1EUL2</accession>
<dbReference type="EMBL" id="AMQM01001488">
    <property type="status" value="NOT_ANNOTATED_CDS"/>
    <property type="molecule type" value="Genomic_DNA"/>
</dbReference>
<evidence type="ECO:0000256" key="7">
    <source>
        <dbReference type="ARBA" id="ARBA00023242"/>
    </source>
</evidence>
<evidence type="ECO:0000256" key="8">
    <source>
        <dbReference type="PROSITE-ProRule" id="PRU00042"/>
    </source>
</evidence>
<dbReference type="SUPFAM" id="SSF57667">
    <property type="entry name" value="beta-beta-alpha zinc fingers"/>
    <property type="match status" value="1"/>
</dbReference>
<dbReference type="OrthoDB" id="6077919at2759"/>
<feature type="domain" description="C2H2-type" evidence="10">
    <location>
        <begin position="448"/>
        <end position="476"/>
    </location>
</feature>
<evidence type="ECO:0000313" key="11">
    <source>
        <dbReference type="EMBL" id="ESN96774.1"/>
    </source>
</evidence>
<dbReference type="PANTHER" id="PTHR24399">
    <property type="entry name" value="ZINC FINGER AND BTB DOMAIN-CONTAINING"/>
    <property type="match status" value="1"/>
</dbReference>
<keyword evidence="5" id="KW-0805">Transcription regulation</keyword>
<dbReference type="GeneID" id="20200262"/>
<evidence type="ECO:0000256" key="5">
    <source>
        <dbReference type="ARBA" id="ARBA00023015"/>
    </source>
</evidence>
<proteinExistence type="predicted"/>
<dbReference type="HOGENOM" id="CLU_442976_0_0_1"/>
<keyword evidence="8" id="KW-0863">Zinc-finger</keyword>
<keyword evidence="3" id="KW-0677">Repeat</keyword>
<reference evidence="12" key="3">
    <citation type="submission" date="2015-06" db="UniProtKB">
        <authorList>
            <consortium name="EnsemblMetazoa"/>
        </authorList>
    </citation>
    <scope>IDENTIFICATION</scope>
</reference>